<dbReference type="InterPro" id="IPR002401">
    <property type="entry name" value="Cyt_P450_E_grp-I"/>
</dbReference>
<dbReference type="GO" id="GO:0004497">
    <property type="term" value="F:monooxygenase activity"/>
    <property type="evidence" value="ECO:0007669"/>
    <property type="project" value="InterPro"/>
</dbReference>
<dbReference type="PANTHER" id="PTHR24305:SF222">
    <property type="entry name" value="CYTOCHROME P450 MONOOXYGENASE STCS"/>
    <property type="match status" value="1"/>
</dbReference>
<evidence type="ECO:0000256" key="1">
    <source>
        <dbReference type="ARBA" id="ARBA00022617"/>
    </source>
</evidence>
<evidence type="ECO:0000313" key="6">
    <source>
        <dbReference type="Proteomes" id="UP001303160"/>
    </source>
</evidence>
<evidence type="ECO:0000256" key="2">
    <source>
        <dbReference type="ARBA" id="ARBA00022723"/>
    </source>
</evidence>
<dbReference type="InterPro" id="IPR050121">
    <property type="entry name" value="Cytochrome_P450_monoxygenase"/>
</dbReference>
<dbReference type="SUPFAM" id="SSF48264">
    <property type="entry name" value="Cytochrome P450"/>
    <property type="match status" value="1"/>
</dbReference>
<comment type="caution">
    <text evidence="5">The sequence shown here is derived from an EMBL/GenBank/DDBJ whole genome shotgun (WGS) entry which is preliminary data.</text>
</comment>
<evidence type="ECO:0000256" key="4">
    <source>
        <dbReference type="PIRSR" id="PIRSR602401-1"/>
    </source>
</evidence>
<organism evidence="5 6">
    <name type="scientific">Triangularia verruculosa</name>
    <dbReference type="NCBI Taxonomy" id="2587418"/>
    <lineage>
        <taxon>Eukaryota</taxon>
        <taxon>Fungi</taxon>
        <taxon>Dikarya</taxon>
        <taxon>Ascomycota</taxon>
        <taxon>Pezizomycotina</taxon>
        <taxon>Sordariomycetes</taxon>
        <taxon>Sordariomycetidae</taxon>
        <taxon>Sordariales</taxon>
        <taxon>Podosporaceae</taxon>
        <taxon>Triangularia</taxon>
    </lineage>
</organism>
<evidence type="ECO:0000313" key="5">
    <source>
        <dbReference type="EMBL" id="KAK4195033.1"/>
    </source>
</evidence>
<reference evidence="5" key="2">
    <citation type="submission" date="2023-05" db="EMBL/GenBank/DDBJ databases">
        <authorList>
            <consortium name="Lawrence Berkeley National Laboratory"/>
            <person name="Steindorff A."/>
            <person name="Hensen N."/>
            <person name="Bonometti L."/>
            <person name="Westerberg I."/>
            <person name="Brannstrom I.O."/>
            <person name="Guillou S."/>
            <person name="Cros-Aarteil S."/>
            <person name="Calhoun S."/>
            <person name="Haridas S."/>
            <person name="Kuo A."/>
            <person name="Mondo S."/>
            <person name="Pangilinan J."/>
            <person name="Riley R."/>
            <person name="Labutti K."/>
            <person name="Andreopoulos B."/>
            <person name="Lipzen A."/>
            <person name="Chen C."/>
            <person name="Yanf M."/>
            <person name="Daum C."/>
            <person name="Ng V."/>
            <person name="Clum A."/>
            <person name="Ohm R."/>
            <person name="Martin F."/>
            <person name="Silar P."/>
            <person name="Natvig D."/>
            <person name="Lalanne C."/>
            <person name="Gautier V."/>
            <person name="Ament-Velasquez S.L."/>
            <person name="Kruys A."/>
            <person name="Hutchinson M.I."/>
            <person name="Powell A.J."/>
            <person name="Barry K."/>
            <person name="Miller A.N."/>
            <person name="Grigoriev I.V."/>
            <person name="Debuchy R."/>
            <person name="Gladieux P."/>
            <person name="Thoren M.H."/>
            <person name="Johannesson H."/>
        </authorList>
    </citation>
    <scope>NUCLEOTIDE SEQUENCE</scope>
    <source>
        <strain evidence="5">CBS 315.58</strain>
    </source>
</reference>
<dbReference type="AlphaFoldDB" id="A0AAN6X6J9"/>
<dbReference type="GO" id="GO:0016705">
    <property type="term" value="F:oxidoreductase activity, acting on paired donors, with incorporation or reduction of molecular oxygen"/>
    <property type="evidence" value="ECO:0007669"/>
    <property type="project" value="InterPro"/>
</dbReference>
<keyword evidence="1 4" id="KW-0349">Heme</keyword>
<protein>
    <submittedName>
        <fullName evidence="5">Cytochrome P450</fullName>
    </submittedName>
</protein>
<name>A0AAN6X6J9_9PEZI</name>
<keyword evidence="3 4" id="KW-0408">Iron</keyword>
<keyword evidence="2 4" id="KW-0479">Metal-binding</keyword>
<dbReference type="InterPro" id="IPR036396">
    <property type="entry name" value="Cyt_P450_sf"/>
</dbReference>
<feature type="binding site" description="axial binding residue" evidence="4">
    <location>
        <position position="325"/>
    </location>
    <ligand>
        <name>heme</name>
        <dbReference type="ChEBI" id="CHEBI:30413"/>
    </ligand>
    <ligandPart>
        <name>Fe</name>
        <dbReference type="ChEBI" id="CHEBI:18248"/>
    </ligandPart>
</feature>
<proteinExistence type="predicted"/>
<dbReference type="InterPro" id="IPR001128">
    <property type="entry name" value="Cyt_P450"/>
</dbReference>
<reference evidence="5" key="1">
    <citation type="journal article" date="2023" name="Mol. Phylogenet. Evol.">
        <title>Genome-scale phylogeny and comparative genomics of the fungal order Sordariales.</title>
        <authorList>
            <person name="Hensen N."/>
            <person name="Bonometti L."/>
            <person name="Westerberg I."/>
            <person name="Brannstrom I.O."/>
            <person name="Guillou S."/>
            <person name="Cros-Aarteil S."/>
            <person name="Calhoun S."/>
            <person name="Haridas S."/>
            <person name="Kuo A."/>
            <person name="Mondo S."/>
            <person name="Pangilinan J."/>
            <person name="Riley R."/>
            <person name="LaButti K."/>
            <person name="Andreopoulos B."/>
            <person name="Lipzen A."/>
            <person name="Chen C."/>
            <person name="Yan M."/>
            <person name="Daum C."/>
            <person name="Ng V."/>
            <person name="Clum A."/>
            <person name="Steindorff A."/>
            <person name="Ohm R.A."/>
            <person name="Martin F."/>
            <person name="Silar P."/>
            <person name="Natvig D.O."/>
            <person name="Lalanne C."/>
            <person name="Gautier V."/>
            <person name="Ament-Velasquez S.L."/>
            <person name="Kruys A."/>
            <person name="Hutchinson M.I."/>
            <person name="Powell A.J."/>
            <person name="Barry K."/>
            <person name="Miller A.N."/>
            <person name="Grigoriev I.V."/>
            <person name="Debuchy R."/>
            <person name="Gladieux P."/>
            <person name="Hiltunen Thoren M."/>
            <person name="Johannesson H."/>
        </authorList>
    </citation>
    <scope>NUCLEOTIDE SEQUENCE</scope>
    <source>
        <strain evidence="5">CBS 315.58</strain>
    </source>
</reference>
<gene>
    <name evidence="5" type="ORF">QBC40DRAFT_289725</name>
</gene>
<dbReference type="EMBL" id="MU864028">
    <property type="protein sequence ID" value="KAK4195033.1"/>
    <property type="molecule type" value="Genomic_DNA"/>
</dbReference>
<keyword evidence="6" id="KW-1185">Reference proteome</keyword>
<evidence type="ECO:0000256" key="3">
    <source>
        <dbReference type="ARBA" id="ARBA00023004"/>
    </source>
</evidence>
<comment type="cofactor">
    <cofactor evidence="4">
        <name>heme</name>
        <dbReference type="ChEBI" id="CHEBI:30413"/>
    </cofactor>
</comment>
<accession>A0AAN6X6J9</accession>
<sequence length="391" mass="43792">MTLLPCIIDKTEIFLKRLNGLSESGNSFPLTDLIISLTFDIIGAVTMGIDFDAQVPESSRQGEFIRVYDQLVHTFQGRSNVLPWWCHPKLTFRRYTLGKKVDSLLEQMIRQKHSEEQPQEKRSVLSLSLQGHDRLDDQLLAQTIDQVKTFLFAGHDTTSILLAWAFYFLHRHPKAHKALVSELDTLFGPESAGNFGLLKQKLLGPGGDELLNNMTYTTAVIKETLRLCPPAGTARMAPPGSNLVVRTPEGQELCVDGMILYNCATIIQRDRQVFGDTADEFMPERWLGDKSGIMSSSNDGDSSIEEGRRFPASAWRPFERGPRNCIGQDLATIEARVIIAFVARAYDFTKVGLGELERDEKGSFVAEPTGKYRLKGNEMYNVSRLVSASSR</sequence>
<dbReference type="PANTHER" id="PTHR24305">
    <property type="entry name" value="CYTOCHROME P450"/>
    <property type="match status" value="1"/>
</dbReference>
<dbReference type="PRINTS" id="PR00385">
    <property type="entry name" value="P450"/>
</dbReference>
<dbReference type="GO" id="GO:0005506">
    <property type="term" value="F:iron ion binding"/>
    <property type="evidence" value="ECO:0007669"/>
    <property type="project" value="InterPro"/>
</dbReference>
<dbReference type="Gene3D" id="1.10.630.10">
    <property type="entry name" value="Cytochrome P450"/>
    <property type="match status" value="1"/>
</dbReference>
<dbReference type="PRINTS" id="PR00463">
    <property type="entry name" value="EP450I"/>
</dbReference>
<dbReference type="Pfam" id="PF00067">
    <property type="entry name" value="p450"/>
    <property type="match status" value="1"/>
</dbReference>
<dbReference type="GO" id="GO:0020037">
    <property type="term" value="F:heme binding"/>
    <property type="evidence" value="ECO:0007669"/>
    <property type="project" value="InterPro"/>
</dbReference>
<dbReference type="Proteomes" id="UP001303160">
    <property type="component" value="Unassembled WGS sequence"/>
</dbReference>